<feature type="domain" description="Methyltransferase" evidence="13">
    <location>
        <begin position="25"/>
        <end position="115"/>
    </location>
</feature>
<dbReference type="EC" id="2.1.1.386" evidence="11"/>
<protein>
    <recommendedName>
        <fullName evidence="3">Small RNA 2'-O-methyltransferase</fullName>
        <ecNumber evidence="11">2.1.1.386</ecNumber>
    </recommendedName>
</protein>
<dbReference type="GO" id="GO:0008168">
    <property type="term" value="F:methyltransferase activity"/>
    <property type="evidence" value="ECO:0007669"/>
    <property type="project" value="UniProtKB-KW"/>
</dbReference>
<evidence type="ECO:0000313" key="14">
    <source>
        <dbReference type="EMBL" id="MFC4539403.1"/>
    </source>
</evidence>
<proteinExistence type="inferred from homology"/>
<dbReference type="CDD" id="cd02440">
    <property type="entry name" value="AdoMet_MTases"/>
    <property type="match status" value="1"/>
</dbReference>
<evidence type="ECO:0000256" key="12">
    <source>
        <dbReference type="ARBA" id="ARBA00048418"/>
    </source>
</evidence>
<evidence type="ECO:0000256" key="3">
    <source>
        <dbReference type="ARBA" id="ARBA00021330"/>
    </source>
</evidence>
<dbReference type="RefSeq" id="WP_246969899.1">
    <property type="nucleotide sequence ID" value="NZ_JAKGAN010000003.1"/>
</dbReference>
<dbReference type="InterPro" id="IPR026610">
    <property type="entry name" value="Hen1"/>
</dbReference>
<evidence type="ECO:0000256" key="2">
    <source>
        <dbReference type="ARBA" id="ARBA00009026"/>
    </source>
</evidence>
<evidence type="ECO:0000256" key="11">
    <source>
        <dbReference type="ARBA" id="ARBA00035025"/>
    </source>
</evidence>
<keyword evidence="9" id="KW-0694">RNA-binding</keyword>
<keyword evidence="7" id="KW-0479">Metal-binding</keyword>
<name>A0ABV9D215_9GAMM</name>
<comment type="cofactor">
    <cofactor evidence="1">
        <name>Mg(2+)</name>
        <dbReference type="ChEBI" id="CHEBI:18420"/>
    </cofactor>
</comment>
<keyword evidence="10" id="KW-0943">RNA-mediated gene silencing</keyword>
<dbReference type="SUPFAM" id="SSF53335">
    <property type="entry name" value="S-adenosyl-L-methionine-dependent methyltransferases"/>
    <property type="match status" value="1"/>
</dbReference>
<keyword evidence="8" id="KW-0460">Magnesium</keyword>
<evidence type="ECO:0000256" key="6">
    <source>
        <dbReference type="ARBA" id="ARBA00022691"/>
    </source>
</evidence>
<dbReference type="Gene3D" id="3.40.50.150">
    <property type="entry name" value="Vaccinia Virus protein VP39"/>
    <property type="match status" value="1"/>
</dbReference>
<evidence type="ECO:0000256" key="5">
    <source>
        <dbReference type="ARBA" id="ARBA00022679"/>
    </source>
</evidence>
<evidence type="ECO:0000256" key="1">
    <source>
        <dbReference type="ARBA" id="ARBA00001946"/>
    </source>
</evidence>
<dbReference type="GO" id="GO:0032259">
    <property type="term" value="P:methylation"/>
    <property type="evidence" value="ECO:0007669"/>
    <property type="project" value="UniProtKB-KW"/>
</dbReference>
<gene>
    <name evidence="14" type="ORF">ACFO0U_11500</name>
</gene>
<dbReference type="PANTHER" id="PTHR21404">
    <property type="entry name" value="HEN1"/>
    <property type="match status" value="1"/>
</dbReference>
<reference evidence="15" key="1">
    <citation type="journal article" date="2019" name="Int. J. Syst. Evol. Microbiol.">
        <title>The Global Catalogue of Microorganisms (GCM) 10K type strain sequencing project: providing services to taxonomists for standard genome sequencing and annotation.</title>
        <authorList>
            <consortium name="The Broad Institute Genomics Platform"/>
            <consortium name="The Broad Institute Genome Sequencing Center for Infectious Disease"/>
            <person name="Wu L."/>
            <person name="Ma J."/>
        </authorList>
    </citation>
    <scope>NUCLEOTIDE SEQUENCE [LARGE SCALE GENOMIC DNA]</scope>
    <source>
        <strain evidence="15">CGMCC 1.12121</strain>
    </source>
</reference>
<comment type="similarity">
    <text evidence="2">Belongs to the methyltransferase superfamily. HEN1 family.</text>
</comment>
<evidence type="ECO:0000259" key="13">
    <source>
        <dbReference type="Pfam" id="PF13649"/>
    </source>
</evidence>
<evidence type="ECO:0000256" key="8">
    <source>
        <dbReference type="ARBA" id="ARBA00022842"/>
    </source>
</evidence>
<keyword evidence="5" id="KW-0808">Transferase</keyword>
<keyword evidence="4 14" id="KW-0489">Methyltransferase</keyword>
<evidence type="ECO:0000256" key="7">
    <source>
        <dbReference type="ARBA" id="ARBA00022723"/>
    </source>
</evidence>
<evidence type="ECO:0000256" key="4">
    <source>
        <dbReference type="ARBA" id="ARBA00022603"/>
    </source>
</evidence>
<evidence type="ECO:0000256" key="9">
    <source>
        <dbReference type="ARBA" id="ARBA00022884"/>
    </source>
</evidence>
<accession>A0ABV9D215</accession>
<dbReference type="Pfam" id="PF13649">
    <property type="entry name" value="Methyltransf_25"/>
    <property type="match status" value="1"/>
</dbReference>
<dbReference type="EMBL" id="JBHSEU010000019">
    <property type="protein sequence ID" value="MFC4539403.1"/>
    <property type="molecule type" value="Genomic_DNA"/>
</dbReference>
<keyword evidence="6" id="KW-0949">S-adenosyl-L-methionine</keyword>
<comment type="catalytic activity">
    <reaction evidence="12">
        <text>small RNA 3'-end nucleotide + S-adenosyl-L-methionine = small RNA 3'-end 2'-O-methylnucleotide + S-adenosyl-L-homocysteine + H(+)</text>
        <dbReference type="Rhea" id="RHEA:37887"/>
        <dbReference type="Rhea" id="RHEA-COMP:10415"/>
        <dbReference type="Rhea" id="RHEA-COMP:10416"/>
        <dbReference type="ChEBI" id="CHEBI:15378"/>
        <dbReference type="ChEBI" id="CHEBI:57856"/>
        <dbReference type="ChEBI" id="CHEBI:59789"/>
        <dbReference type="ChEBI" id="CHEBI:74896"/>
        <dbReference type="ChEBI" id="CHEBI:74898"/>
        <dbReference type="EC" id="2.1.1.386"/>
    </reaction>
</comment>
<evidence type="ECO:0000313" key="15">
    <source>
        <dbReference type="Proteomes" id="UP001596030"/>
    </source>
</evidence>
<sequence>MATNLHQLRLHAVVDNLVASGAQHVVDLGCGHGVLLRWLSEYKQFNRLIGIDNDARAVAYARDRLNLDILRPDKRLHVSLGSFENCDWAETGIDGAVMLETIEHIDPDRLSRVEKAIFGKLGIKFVVITTPNKEYNPLHGMPDDERRHDDHRFEWTRAQFQSWCNGVAERHGYQTRFEDVGPRDPVVGSSTQMVCFTRC</sequence>
<evidence type="ECO:0000256" key="10">
    <source>
        <dbReference type="ARBA" id="ARBA00023158"/>
    </source>
</evidence>
<dbReference type="Proteomes" id="UP001596030">
    <property type="component" value="Unassembled WGS sequence"/>
</dbReference>
<dbReference type="InterPro" id="IPR041698">
    <property type="entry name" value="Methyltransf_25"/>
</dbReference>
<keyword evidence="15" id="KW-1185">Reference proteome</keyword>
<dbReference type="PANTHER" id="PTHR21404:SF3">
    <property type="entry name" value="SMALL RNA 2'-O-METHYLTRANSFERASE"/>
    <property type="match status" value="1"/>
</dbReference>
<dbReference type="InterPro" id="IPR029063">
    <property type="entry name" value="SAM-dependent_MTases_sf"/>
</dbReference>
<comment type="caution">
    <text evidence="14">The sequence shown here is derived from an EMBL/GenBank/DDBJ whole genome shotgun (WGS) entry which is preliminary data.</text>
</comment>
<organism evidence="14 15">
    <name type="scientific">Chromohalobacter sarecensis</name>
    <dbReference type="NCBI Taxonomy" id="245294"/>
    <lineage>
        <taxon>Bacteria</taxon>
        <taxon>Pseudomonadati</taxon>
        <taxon>Pseudomonadota</taxon>
        <taxon>Gammaproteobacteria</taxon>
        <taxon>Oceanospirillales</taxon>
        <taxon>Halomonadaceae</taxon>
        <taxon>Chromohalobacter</taxon>
    </lineage>
</organism>